<evidence type="ECO:0000256" key="4">
    <source>
        <dbReference type="ARBA" id="ARBA00023014"/>
    </source>
</evidence>
<evidence type="ECO:0000313" key="6">
    <source>
        <dbReference type="EMBL" id="SHE41384.1"/>
    </source>
</evidence>
<evidence type="ECO:0000313" key="7">
    <source>
        <dbReference type="Proteomes" id="UP000184334"/>
    </source>
</evidence>
<dbReference type="OrthoDB" id="9804603at2"/>
<dbReference type="PROSITE" id="PS51379">
    <property type="entry name" value="4FE4S_FER_2"/>
    <property type="match status" value="2"/>
</dbReference>
<protein>
    <submittedName>
        <fullName evidence="6">2-oxoglutarate ferredoxin oxidoreductase subunit delta</fullName>
    </submittedName>
</protein>
<dbReference type="PROSITE" id="PS00198">
    <property type="entry name" value="4FE4S_FER_1"/>
    <property type="match status" value="2"/>
</dbReference>
<evidence type="ECO:0000256" key="2">
    <source>
        <dbReference type="ARBA" id="ARBA00022723"/>
    </source>
</evidence>
<keyword evidence="7" id="KW-1185">Reference proteome</keyword>
<comment type="caution">
    <text evidence="6">The sequence shown here is derived from an EMBL/GenBank/DDBJ whole genome shotgun (WGS) entry which is preliminary data.</text>
</comment>
<dbReference type="RefSeq" id="WP_072862873.1">
    <property type="nucleotide sequence ID" value="NZ_FQUI01000004.1"/>
</dbReference>
<dbReference type="EMBL" id="FQUI01000004">
    <property type="protein sequence ID" value="SHE41384.1"/>
    <property type="molecule type" value="Genomic_DNA"/>
</dbReference>
<gene>
    <name evidence="6" type="ORF">SAMN02745164_00379</name>
</gene>
<dbReference type="InterPro" id="IPR050572">
    <property type="entry name" value="Fe-S_Ferredoxin"/>
</dbReference>
<accession>A0A1M4TAL0</accession>
<name>A0A1M4TAL0_MARH1</name>
<keyword evidence="3" id="KW-0408">Iron</keyword>
<feature type="domain" description="4Fe-4S ferredoxin-type" evidence="5">
    <location>
        <begin position="37"/>
        <end position="66"/>
    </location>
</feature>
<dbReference type="InterPro" id="IPR017896">
    <property type="entry name" value="4Fe4S_Fe-S-bd"/>
</dbReference>
<dbReference type="Pfam" id="PF13237">
    <property type="entry name" value="Fer4_10"/>
    <property type="match status" value="1"/>
</dbReference>
<evidence type="ECO:0000256" key="1">
    <source>
        <dbReference type="ARBA" id="ARBA00022485"/>
    </source>
</evidence>
<dbReference type="GO" id="GO:0051539">
    <property type="term" value="F:4 iron, 4 sulfur cluster binding"/>
    <property type="evidence" value="ECO:0007669"/>
    <property type="project" value="UniProtKB-KW"/>
</dbReference>
<feature type="domain" description="4Fe-4S ferredoxin-type" evidence="5">
    <location>
        <begin position="6"/>
        <end position="35"/>
    </location>
</feature>
<organism evidence="6 7">
    <name type="scientific">Marinitoga hydrogenitolerans (strain DSM 16785 / JCM 12826 / AT1271)</name>
    <dbReference type="NCBI Taxonomy" id="1122195"/>
    <lineage>
        <taxon>Bacteria</taxon>
        <taxon>Thermotogati</taxon>
        <taxon>Thermotogota</taxon>
        <taxon>Thermotogae</taxon>
        <taxon>Petrotogales</taxon>
        <taxon>Petrotogaceae</taxon>
        <taxon>Marinitoga</taxon>
    </lineage>
</organism>
<dbReference type="STRING" id="1122195.SAMN02745164_00379"/>
<proteinExistence type="predicted"/>
<dbReference type="Proteomes" id="UP000184334">
    <property type="component" value="Unassembled WGS sequence"/>
</dbReference>
<dbReference type="SUPFAM" id="SSF54862">
    <property type="entry name" value="4Fe-4S ferredoxins"/>
    <property type="match status" value="1"/>
</dbReference>
<keyword evidence="2" id="KW-0479">Metal-binding</keyword>
<dbReference type="GO" id="GO:0046872">
    <property type="term" value="F:metal ion binding"/>
    <property type="evidence" value="ECO:0007669"/>
    <property type="project" value="UniProtKB-KW"/>
</dbReference>
<dbReference type="PANTHER" id="PTHR43687">
    <property type="entry name" value="ADENYLYLSULFATE REDUCTASE, BETA SUBUNIT"/>
    <property type="match status" value="1"/>
</dbReference>
<evidence type="ECO:0000259" key="5">
    <source>
        <dbReference type="PROSITE" id="PS51379"/>
    </source>
</evidence>
<sequence>MAKKSYKVEINYSFCKNCGICYNVCPTKTLGSAELGKPIVVDINKCIGCLMCERLCPDIAINVEEVEKVVETNG</sequence>
<dbReference type="Gene3D" id="3.30.70.20">
    <property type="match status" value="2"/>
</dbReference>
<dbReference type="InterPro" id="IPR017900">
    <property type="entry name" value="4Fe4S_Fe_S_CS"/>
</dbReference>
<keyword evidence="4" id="KW-0411">Iron-sulfur</keyword>
<evidence type="ECO:0000256" key="3">
    <source>
        <dbReference type="ARBA" id="ARBA00023004"/>
    </source>
</evidence>
<dbReference type="AlphaFoldDB" id="A0A1M4TAL0"/>
<dbReference type="PANTHER" id="PTHR43687:SF1">
    <property type="entry name" value="FERREDOXIN III"/>
    <property type="match status" value="1"/>
</dbReference>
<keyword evidence="1" id="KW-0004">4Fe-4S</keyword>
<reference evidence="6" key="1">
    <citation type="submission" date="2016-11" db="EMBL/GenBank/DDBJ databases">
        <authorList>
            <person name="Varghese N."/>
            <person name="Submissions S."/>
        </authorList>
    </citation>
    <scope>NUCLEOTIDE SEQUENCE [LARGE SCALE GENOMIC DNA]</scope>
    <source>
        <strain evidence="6">DSM 16785</strain>
    </source>
</reference>